<dbReference type="RefSeq" id="WP_189965597.1">
    <property type="nucleotide sequence ID" value="NZ_BMVL01000002.1"/>
</dbReference>
<gene>
    <name evidence="2" type="ORF">J2Z77_000664</name>
</gene>
<accession>A0ABS4KZ12</accession>
<dbReference type="EMBL" id="JAGGLQ010000001">
    <property type="protein sequence ID" value="MBP2034880.1"/>
    <property type="molecule type" value="Genomic_DNA"/>
</dbReference>
<keyword evidence="3" id="KW-1185">Reference proteome</keyword>
<feature type="compositionally biased region" description="Low complexity" evidence="1">
    <location>
        <begin position="159"/>
        <end position="171"/>
    </location>
</feature>
<protein>
    <submittedName>
        <fullName evidence="2">Uncharacterized protein</fullName>
    </submittedName>
</protein>
<sequence length="182" mass="19751">MTGPAVLLTPLRSASGEVEGYRIDAAAPESGYAAERRIGHDAVVVGRRRRMHGRPGLRQRYLEIRGAHRDIHSRAVSGAAAQCPHGILPRERVWSRPSAQTSSLLGGAARTCRRGHPGGRVGGLLLRLVPDQTADEVAAQLRRWVDAHASNRFEYEPKVSSTVSDPDTTPTGLPARQRYGIP</sequence>
<evidence type="ECO:0000256" key="1">
    <source>
        <dbReference type="SAM" id="MobiDB-lite"/>
    </source>
</evidence>
<reference evidence="2 3" key="1">
    <citation type="submission" date="2021-03" db="EMBL/GenBank/DDBJ databases">
        <title>Genomic Encyclopedia of Type Strains, Phase IV (KMG-IV): sequencing the most valuable type-strain genomes for metagenomic binning, comparative biology and taxonomic classification.</title>
        <authorList>
            <person name="Goeker M."/>
        </authorList>
    </citation>
    <scope>NUCLEOTIDE SEQUENCE [LARGE SCALE GENOMIC DNA]</scope>
    <source>
        <strain evidence="2 3">DSM 40526</strain>
    </source>
</reference>
<evidence type="ECO:0000313" key="2">
    <source>
        <dbReference type="EMBL" id="MBP2034880.1"/>
    </source>
</evidence>
<proteinExistence type="predicted"/>
<dbReference type="Proteomes" id="UP001519310">
    <property type="component" value="Unassembled WGS sequence"/>
</dbReference>
<comment type="caution">
    <text evidence="2">The sequence shown here is derived from an EMBL/GenBank/DDBJ whole genome shotgun (WGS) entry which is preliminary data.</text>
</comment>
<evidence type="ECO:0000313" key="3">
    <source>
        <dbReference type="Proteomes" id="UP001519310"/>
    </source>
</evidence>
<name>A0ABS4KZ12_STRAV</name>
<feature type="region of interest" description="Disordered" evidence="1">
    <location>
        <begin position="156"/>
        <end position="182"/>
    </location>
</feature>
<organism evidence="2 3">
    <name type="scientific">Streptomyces avidinii</name>
    <dbReference type="NCBI Taxonomy" id="1895"/>
    <lineage>
        <taxon>Bacteria</taxon>
        <taxon>Bacillati</taxon>
        <taxon>Actinomycetota</taxon>
        <taxon>Actinomycetes</taxon>
        <taxon>Kitasatosporales</taxon>
        <taxon>Streptomycetaceae</taxon>
        <taxon>Streptomyces</taxon>
    </lineage>
</organism>